<dbReference type="EC" id="1.14.19.9" evidence="3"/>
<dbReference type="InterPro" id="IPR006905">
    <property type="entry name" value="Flavin_halogenase"/>
</dbReference>
<comment type="caution">
    <text evidence="3">The sequence shown here is derived from an EMBL/GenBank/DDBJ whole genome shotgun (WGS) entry which is preliminary data.</text>
</comment>
<feature type="binding site" evidence="2">
    <location>
        <position position="80"/>
    </location>
    <ligand>
        <name>7-chloro-L-tryptophan</name>
        <dbReference type="ChEBI" id="CHEBI:58713"/>
    </ligand>
</feature>
<dbReference type="AlphaFoldDB" id="A0A7W7K4B2"/>
<dbReference type="PIRSF" id="PIRSF011396">
    <property type="entry name" value="Trp_halogenase"/>
    <property type="match status" value="1"/>
</dbReference>
<dbReference type="SUPFAM" id="SSF51905">
    <property type="entry name" value="FAD/NAD(P)-binding domain"/>
    <property type="match status" value="1"/>
</dbReference>
<feature type="binding site" evidence="2">
    <location>
        <position position="187"/>
    </location>
    <ligand>
        <name>FAD</name>
        <dbReference type="ChEBI" id="CHEBI:57692"/>
    </ligand>
</feature>
<dbReference type="InterPro" id="IPR033856">
    <property type="entry name" value="Trp_halogen"/>
</dbReference>
<feature type="active site" evidence="1">
    <location>
        <position position="80"/>
    </location>
</feature>
<reference evidence="3 4" key="1">
    <citation type="submission" date="2020-08" db="EMBL/GenBank/DDBJ databases">
        <title>Functional genomics of gut bacteria from endangered species of beetles.</title>
        <authorList>
            <person name="Carlos-Shanley C."/>
        </authorList>
    </citation>
    <scope>NUCLEOTIDE SEQUENCE [LARGE SCALE GENOMIC DNA]</scope>
    <source>
        <strain evidence="3 4">S00224</strain>
    </source>
</reference>
<keyword evidence="2" id="KW-0274">FAD</keyword>
<name>A0A7W7K4B2_9SPHN</name>
<organism evidence="3 4">
    <name type="scientific">Sphingomonas kyeonggiensis</name>
    <dbReference type="NCBI Taxonomy" id="1268553"/>
    <lineage>
        <taxon>Bacteria</taxon>
        <taxon>Pseudomonadati</taxon>
        <taxon>Pseudomonadota</taxon>
        <taxon>Alphaproteobacteria</taxon>
        <taxon>Sphingomonadales</taxon>
        <taxon>Sphingomonadaceae</taxon>
        <taxon>Sphingomonas</taxon>
    </lineage>
</organism>
<gene>
    <name evidence="3" type="ORF">HNP52_003272</name>
</gene>
<keyword evidence="2" id="KW-0547">Nucleotide-binding</keyword>
<sequence>MTAPAPIRQIVIVGGGTAGWMAAAALSRLVPTGVSVTLVESEQISTVGVGEATIPPIRNFNALLGLDENDFLAKTQGTIKLGIEFLDWTREGHRYVHPFGEFGFDIEGVKFHQIWRKLHEEGRAREIDDYNVCALAMTAGRYQPPVQDPGSILSRMAYAYQFDASLYARYLRTYAEERGVVRIEGKVAHVPLRATDGFIEAVVLEGDRRIEGELFVDCTGFRALLIEQALHTGWESWSHWLQCDRAVAVTSASPGPEITPFTRSTAHKAGWQWRIPLQHRVGNGHVYCSADISDDEARETLLANLDGAPLRDPFILKFEAGRRKRAWEKNCIALGLSSGFLEPLESTSIHMIQAGIHKLMALLPDTGFSPVERDEFNRLTDTQMEQVRDFIILHYHANERRDGDLWRRVREMAIPESLERKLALFRGRGRFFRYEDELFAESSWIAVLLGQGVIPAGWDPLVDGLDEDKLATSLSRIHEMFARAARAMPRHEEWLARNAPARNDA</sequence>
<dbReference type="Proteomes" id="UP000575241">
    <property type="component" value="Unassembled WGS sequence"/>
</dbReference>
<keyword evidence="2" id="KW-0285">Flavoprotein</keyword>
<feature type="binding site" evidence="2">
    <location>
        <position position="345"/>
    </location>
    <ligand>
        <name>L-tryptophan</name>
        <dbReference type="ChEBI" id="CHEBI:57912"/>
    </ligand>
</feature>
<proteinExistence type="predicted"/>
<protein>
    <submittedName>
        <fullName evidence="3">Tryptophan halogenase</fullName>
        <ecNumber evidence="3">1.14.19.9</ecNumber>
    </submittedName>
</protein>
<dbReference type="Pfam" id="PF04820">
    <property type="entry name" value="Trp_halogenase"/>
    <property type="match status" value="1"/>
</dbReference>
<feature type="binding site" evidence="2">
    <location>
        <position position="349"/>
    </location>
    <ligand>
        <name>FAD</name>
        <dbReference type="ChEBI" id="CHEBI:57692"/>
    </ligand>
</feature>
<dbReference type="InterPro" id="IPR050816">
    <property type="entry name" value="Flavin-dep_Halogenase_NPB"/>
</dbReference>
<evidence type="ECO:0000256" key="1">
    <source>
        <dbReference type="PIRSR" id="PIRSR011396-1"/>
    </source>
</evidence>
<feature type="binding site" evidence="2">
    <location>
        <position position="336"/>
    </location>
    <ligand>
        <name>FAD</name>
        <dbReference type="ChEBI" id="CHEBI:57692"/>
    </ligand>
</feature>
<feature type="binding site" evidence="2">
    <location>
        <begin position="15"/>
        <end position="18"/>
    </location>
    <ligand>
        <name>FAD</name>
        <dbReference type="ChEBI" id="CHEBI:57692"/>
    </ligand>
</feature>
<dbReference type="GO" id="GO:0004497">
    <property type="term" value="F:monooxygenase activity"/>
    <property type="evidence" value="ECO:0007669"/>
    <property type="project" value="InterPro"/>
</dbReference>
<dbReference type="GO" id="GO:0000166">
    <property type="term" value="F:nucleotide binding"/>
    <property type="evidence" value="ECO:0007669"/>
    <property type="project" value="UniProtKB-KW"/>
</dbReference>
<dbReference type="RefSeq" id="WP_184168676.1">
    <property type="nucleotide sequence ID" value="NZ_JACHLN010000003.1"/>
</dbReference>
<dbReference type="InterPro" id="IPR036188">
    <property type="entry name" value="FAD/NAD-bd_sf"/>
</dbReference>
<evidence type="ECO:0000256" key="2">
    <source>
        <dbReference type="PIRSR" id="PIRSR011396-2"/>
    </source>
</evidence>
<dbReference type="EMBL" id="JACHLN010000003">
    <property type="protein sequence ID" value="MBB4840180.1"/>
    <property type="molecule type" value="Genomic_DNA"/>
</dbReference>
<keyword evidence="3" id="KW-0560">Oxidoreductase</keyword>
<accession>A0A7W7K4B2</accession>
<dbReference type="Gene3D" id="3.50.50.60">
    <property type="entry name" value="FAD/NAD(P)-binding domain"/>
    <property type="match status" value="1"/>
</dbReference>
<dbReference type="PANTHER" id="PTHR43747:SF4">
    <property type="entry name" value="FLAVIN-DEPENDENT TRYPTOPHAN HALOGENASE"/>
    <property type="match status" value="1"/>
</dbReference>
<evidence type="ECO:0000313" key="3">
    <source>
        <dbReference type="EMBL" id="MBB4840180.1"/>
    </source>
</evidence>
<dbReference type="PANTHER" id="PTHR43747">
    <property type="entry name" value="FAD-BINDING PROTEIN"/>
    <property type="match status" value="1"/>
</dbReference>
<keyword evidence="4" id="KW-1185">Reference proteome</keyword>
<evidence type="ECO:0000313" key="4">
    <source>
        <dbReference type="Proteomes" id="UP000575241"/>
    </source>
</evidence>